<name>A0A9P0GYL1_PHYSR</name>
<dbReference type="Gene3D" id="1.10.238.20">
    <property type="entry name" value="Pheromone/general odorant binding protein domain"/>
    <property type="match status" value="1"/>
</dbReference>
<dbReference type="SUPFAM" id="SSF47565">
    <property type="entry name" value="Insect pheromone/odorant-binding proteins"/>
    <property type="match status" value="1"/>
</dbReference>
<organism evidence="2 3">
    <name type="scientific">Phyllotreta striolata</name>
    <name type="common">Striped flea beetle</name>
    <name type="synonym">Crioceris striolata</name>
    <dbReference type="NCBI Taxonomy" id="444603"/>
    <lineage>
        <taxon>Eukaryota</taxon>
        <taxon>Metazoa</taxon>
        <taxon>Ecdysozoa</taxon>
        <taxon>Arthropoda</taxon>
        <taxon>Hexapoda</taxon>
        <taxon>Insecta</taxon>
        <taxon>Pterygota</taxon>
        <taxon>Neoptera</taxon>
        <taxon>Endopterygota</taxon>
        <taxon>Coleoptera</taxon>
        <taxon>Polyphaga</taxon>
        <taxon>Cucujiformia</taxon>
        <taxon>Chrysomeloidea</taxon>
        <taxon>Chrysomelidae</taxon>
        <taxon>Galerucinae</taxon>
        <taxon>Alticini</taxon>
        <taxon>Phyllotreta</taxon>
    </lineage>
</organism>
<dbReference type="InterPro" id="IPR036728">
    <property type="entry name" value="PBP_GOBP_sf"/>
</dbReference>
<keyword evidence="3" id="KW-1185">Reference proteome</keyword>
<feature type="signal peptide" evidence="1">
    <location>
        <begin position="1"/>
        <end position="18"/>
    </location>
</feature>
<reference evidence="2" key="1">
    <citation type="submission" date="2022-01" db="EMBL/GenBank/DDBJ databases">
        <authorList>
            <person name="King R."/>
        </authorList>
    </citation>
    <scope>NUCLEOTIDE SEQUENCE</scope>
</reference>
<evidence type="ECO:0000256" key="1">
    <source>
        <dbReference type="SAM" id="SignalP"/>
    </source>
</evidence>
<dbReference type="EMBL" id="OU900099">
    <property type="protein sequence ID" value="CAH1186086.1"/>
    <property type="molecule type" value="Genomic_DNA"/>
</dbReference>
<dbReference type="OrthoDB" id="6610259at2759"/>
<evidence type="ECO:0000313" key="2">
    <source>
        <dbReference type="EMBL" id="CAH1186086.1"/>
    </source>
</evidence>
<feature type="chain" id="PRO_5040250934" evidence="1">
    <location>
        <begin position="19"/>
        <end position="139"/>
    </location>
</feature>
<proteinExistence type="predicted"/>
<gene>
    <name evidence="2" type="ORF">PHYEVI_LOCUS9238</name>
</gene>
<accession>A0A9P0GYL1</accession>
<keyword evidence="1" id="KW-0732">Signal</keyword>
<dbReference type="GO" id="GO:0005549">
    <property type="term" value="F:odorant binding"/>
    <property type="evidence" value="ECO:0007669"/>
    <property type="project" value="InterPro"/>
</dbReference>
<dbReference type="Proteomes" id="UP001153712">
    <property type="component" value="Chromosome 6"/>
</dbReference>
<dbReference type="InterPro" id="IPR006170">
    <property type="entry name" value="PBP/GOBP"/>
</dbReference>
<sequence length="139" mass="16114">MCKMKFVLLLCMVLYVTGLNEKQMKAAVKLARNMCQPKTKASNEDIEKMHSGDWNVDHSAMCYMFCALNMYKLMHKNNTFNYESAMTQLAQLPDSYRSFVKVCMDQCQDKAVTLNDKCAAAYELSKCMYFCNPEKYFLP</sequence>
<dbReference type="Pfam" id="PF01395">
    <property type="entry name" value="PBP_GOBP"/>
    <property type="match status" value="1"/>
</dbReference>
<protein>
    <submittedName>
        <fullName evidence="2">Uncharacterized protein</fullName>
    </submittedName>
</protein>
<dbReference type="CDD" id="cd23992">
    <property type="entry name" value="PBP_GOBP"/>
    <property type="match status" value="1"/>
</dbReference>
<dbReference type="PANTHER" id="PTHR21364">
    <property type="entry name" value="GENERAL ODORANT-BINDING PROTEIN 19A"/>
    <property type="match status" value="1"/>
</dbReference>
<dbReference type="PANTHER" id="PTHR21364:SF2">
    <property type="entry name" value="GENERAL ODORANT-BINDING PROTEIN 19A"/>
    <property type="match status" value="1"/>
</dbReference>
<dbReference type="AlphaFoldDB" id="A0A9P0GYL1"/>
<evidence type="ECO:0000313" key="3">
    <source>
        <dbReference type="Proteomes" id="UP001153712"/>
    </source>
</evidence>
<dbReference type="SMART" id="SM00708">
    <property type="entry name" value="PhBP"/>
    <property type="match status" value="1"/>
</dbReference>